<feature type="compositionally biased region" description="Acidic residues" evidence="1">
    <location>
        <begin position="492"/>
        <end position="501"/>
    </location>
</feature>
<proteinExistence type="predicted"/>
<gene>
    <name evidence="2" type="ORF">A8M32_18560</name>
</gene>
<feature type="compositionally biased region" description="Basic and acidic residues" evidence="1">
    <location>
        <begin position="457"/>
        <end position="466"/>
    </location>
</feature>
<organism evidence="2 3">
    <name type="scientific">Sinorhizobium alkalisoli</name>
    <dbReference type="NCBI Taxonomy" id="1752398"/>
    <lineage>
        <taxon>Bacteria</taxon>
        <taxon>Pseudomonadati</taxon>
        <taxon>Pseudomonadota</taxon>
        <taxon>Alphaproteobacteria</taxon>
        <taxon>Hyphomicrobiales</taxon>
        <taxon>Rhizobiaceae</taxon>
        <taxon>Sinorhizobium/Ensifer group</taxon>
        <taxon>Sinorhizobium</taxon>
    </lineage>
</organism>
<feature type="region of interest" description="Disordered" evidence="1">
    <location>
        <begin position="444"/>
        <end position="512"/>
    </location>
</feature>
<evidence type="ECO:0000313" key="3">
    <source>
        <dbReference type="Proteomes" id="UP000094342"/>
    </source>
</evidence>
<feature type="compositionally biased region" description="Basic and acidic residues" evidence="1">
    <location>
        <begin position="206"/>
        <end position="215"/>
    </location>
</feature>
<dbReference type="OrthoDB" id="8283639at2"/>
<name>A0A1E3V932_9HYPH</name>
<feature type="region of interest" description="Disordered" evidence="1">
    <location>
        <begin position="175"/>
        <end position="428"/>
    </location>
</feature>
<evidence type="ECO:0000256" key="1">
    <source>
        <dbReference type="SAM" id="MobiDB-lite"/>
    </source>
</evidence>
<feature type="compositionally biased region" description="Low complexity" evidence="1">
    <location>
        <begin position="314"/>
        <end position="329"/>
    </location>
</feature>
<feature type="compositionally biased region" description="Basic and acidic residues" evidence="1">
    <location>
        <begin position="266"/>
        <end position="285"/>
    </location>
</feature>
<sequence length="512" mass="53224">MPMPIVTIRNATGPGDDAQGVRRSLPSVGPRAVAVQKILDALAHHLSGDQVVSSDAVARLTDDLSRLLKSSFLPQDRELAAARRLVAFIESLPAPERLAVERELSRNPLQRLAAAAREAASVPPAEPGAVPPLPAERPAIRSLPLSAPPLQNPAAPASTADAALLQAMLKRTFGADGEAGGTDPAIEDRPELRPDAARAGSPKPENAGESRRAPVETHSPAPLEDGPTETVHRILPSDADSSAPRAPPEKAGQTPAASGGDTPVSDARRKADAKTEQARHGGADREPEEGPAGPDSDGTYGPPRARGEGERQQARPAAARNGTAAPSRALGDAVNALAGESPADLHKPAVGARSESPGSPGDRRHPSADLPTQEPARDSAIRSRSTMAGGEPSVDPDAMDRNDPPSRDGAAIQQRPLQAPDDPSTQQAIALLVDSGLPKEVIPFALVPFPPTQAEAENDKPEREPQDESDENAEAGAEDGGEGDARQHGEDDPSEEPDADPYDLYRKLGGLG</sequence>
<dbReference type="EMBL" id="LYBW01000060">
    <property type="protein sequence ID" value="ODR90153.1"/>
    <property type="molecule type" value="Genomic_DNA"/>
</dbReference>
<comment type="caution">
    <text evidence="2">The sequence shown here is derived from an EMBL/GenBank/DDBJ whole genome shotgun (WGS) entry which is preliminary data.</text>
</comment>
<dbReference type="RefSeq" id="WP_069459852.1">
    <property type="nucleotide sequence ID" value="NZ_LYBW01000060.1"/>
</dbReference>
<accession>A0A1E3V932</accession>
<evidence type="ECO:0000313" key="2">
    <source>
        <dbReference type="EMBL" id="ODR90153.1"/>
    </source>
</evidence>
<reference evidence="3" key="1">
    <citation type="submission" date="2016-05" db="EMBL/GenBank/DDBJ databases">
        <authorList>
            <person name="Li Y."/>
        </authorList>
    </citation>
    <scope>NUCLEOTIDE SEQUENCE [LARGE SCALE GENOMIC DNA]</scope>
    <source>
        <strain evidence="3">YIC4027</strain>
    </source>
</reference>
<keyword evidence="3" id="KW-1185">Reference proteome</keyword>
<feature type="compositionally biased region" description="Basic and acidic residues" evidence="1">
    <location>
        <begin position="186"/>
        <end position="196"/>
    </location>
</feature>
<feature type="compositionally biased region" description="Acidic residues" evidence="1">
    <location>
        <begin position="467"/>
        <end position="482"/>
    </location>
</feature>
<protein>
    <submittedName>
        <fullName evidence="2">Uncharacterized protein</fullName>
    </submittedName>
</protein>
<dbReference type="Proteomes" id="UP000094342">
    <property type="component" value="Unassembled WGS sequence"/>
</dbReference>
<dbReference type="AlphaFoldDB" id="A0A1E3V932"/>